<keyword evidence="3" id="KW-1185">Reference proteome</keyword>
<protein>
    <submittedName>
        <fullName evidence="2">Uncharacterized protein</fullName>
    </submittedName>
</protein>
<reference evidence="2 3" key="1">
    <citation type="submission" date="2020-08" db="EMBL/GenBank/DDBJ databases">
        <title>Listeria ohnekaius sp. nov. and Listeria portnoyii sp. nov. isolated from non-agricultural and natural environments.</title>
        <authorList>
            <person name="Weller D."/>
            <person name="Belias A.M."/>
            <person name="Liao J."/>
            <person name="Guo S."/>
            <person name="Orsi R.H."/>
            <person name="Wiedmann M."/>
        </authorList>
    </citation>
    <scope>NUCLEOTIDE SEQUENCE [LARGE SCALE GENOMIC DNA]</scope>
    <source>
        <strain evidence="2 3">FSL W9-0585</strain>
    </source>
</reference>
<dbReference type="EMBL" id="JABJVM010000008">
    <property type="protein sequence ID" value="MBA3926584.1"/>
    <property type="molecule type" value="Genomic_DNA"/>
</dbReference>
<dbReference type="Proteomes" id="UP000548787">
    <property type="component" value="Unassembled WGS sequence"/>
</dbReference>
<name>A0A7W1YGF7_9LIST</name>
<sequence>MSIPAFSATIAGISLFISIFTLWKNRKRIEVYFDDIRFIEKNVVTLRNPSGETDTFDSGYKCSIKVINLSPNDIAYFDLRAFPTESNINFYLLTQKSLHPAFKDSRIYEVHNEGKSIIELEIPEKNHGLFKGNSFTHFDIFITDSGSSTFSDDIALSFKVPKKAFIKDPYAVTKRNKYKVHGIVYKINDPESQEKHK</sequence>
<organism evidence="2 3">
    <name type="scientific">Listeria rustica</name>
    <dbReference type="NCBI Taxonomy" id="2713503"/>
    <lineage>
        <taxon>Bacteria</taxon>
        <taxon>Bacillati</taxon>
        <taxon>Bacillota</taxon>
        <taxon>Bacilli</taxon>
        <taxon>Bacillales</taxon>
        <taxon>Listeriaceae</taxon>
        <taxon>Listeria</taxon>
    </lineage>
</organism>
<keyword evidence="1" id="KW-0472">Membrane</keyword>
<keyword evidence="1" id="KW-0812">Transmembrane</keyword>
<evidence type="ECO:0000313" key="3">
    <source>
        <dbReference type="Proteomes" id="UP000548787"/>
    </source>
</evidence>
<dbReference type="RefSeq" id="WP_181676737.1">
    <property type="nucleotide sequence ID" value="NZ_JABJVM010000008.1"/>
</dbReference>
<comment type="caution">
    <text evidence="2">The sequence shown here is derived from an EMBL/GenBank/DDBJ whole genome shotgun (WGS) entry which is preliminary data.</text>
</comment>
<keyword evidence="1" id="KW-1133">Transmembrane helix</keyword>
<feature type="transmembrane region" description="Helical" evidence="1">
    <location>
        <begin position="6"/>
        <end position="23"/>
    </location>
</feature>
<evidence type="ECO:0000313" key="2">
    <source>
        <dbReference type="EMBL" id="MBA3926584.1"/>
    </source>
</evidence>
<accession>A0A7W1YGF7</accession>
<proteinExistence type="predicted"/>
<dbReference type="AlphaFoldDB" id="A0A7W1YGF7"/>
<gene>
    <name evidence="2" type="ORF">HPK16_09535</name>
</gene>
<evidence type="ECO:0000256" key="1">
    <source>
        <dbReference type="SAM" id="Phobius"/>
    </source>
</evidence>